<keyword evidence="2" id="KW-1185">Reference proteome</keyword>
<dbReference type="EMBL" id="BIFT01000001">
    <property type="protein sequence ID" value="GCE28068.1"/>
    <property type="molecule type" value="Genomic_DNA"/>
</dbReference>
<dbReference type="Proteomes" id="UP000287171">
    <property type="component" value="Unassembled WGS sequence"/>
</dbReference>
<protein>
    <submittedName>
        <fullName evidence="1">Uncharacterized protein</fullName>
    </submittedName>
</protein>
<name>A0A402B9M2_9CHLR</name>
<proteinExistence type="predicted"/>
<dbReference type="AlphaFoldDB" id="A0A402B9M2"/>
<organism evidence="1 2">
    <name type="scientific">Dictyobacter alpinus</name>
    <dbReference type="NCBI Taxonomy" id="2014873"/>
    <lineage>
        <taxon>Bacteria</taxon>
        <taxon>Bacillati</taxon>
        <taxon>Chloroflexota</taxon>
        <taxon>Ktedonobacteria</taxon>
        <taxon>Ktedonobacterales</taxon>
        <taxon>Dictyobacteraceae</taxon>
        <taxon>Dictyobacter</taxon>
    </lineage>
</organism>
<evidence type="ECO:0000313" key="2">
    <source>
        <dbReference type="Proteomes" id="UP000287171"/>
    </source>
</evidence>
<gene>
    <name evidence="1" type="ORF">KDA_35520</name>
</gene>
<sequence length="94" mass="10154">MVSPSGIAGELSLLEVIALEEPNRPDTRPPRCGGWQATAEGRSYVAFLGGGSYSALAAAKNAWHPYIALFKLYNLTPIYKILILAPHVCDPGLW</sequence>
<accession>A0A402B9M2</accession>
<reference evidence="2" key="1">
    <citation type="submission" date="2018-12" db="EMBL/GenBank/DDBJ databases">
        <title>Tengunoibacter tsumagoiensis gen. nov., sp. nov., Dictyobacter kobayashii sp. nov., D. alpinus sp. nov., and D. joshuensis sp. nov. and description of Dictyobacteraceae fam. nov. within the order Ktedonobacterales isolated from Tengu-no-mugimeshi.</title>
        <authorList>
            <person name="Wang C.M."/>
            <person name="Zheng Y."/>
            <person name="Sakai Y."/>
            <person name="Toyoda A."/>
            <person name="Minakuchi Y."/>
            <person name="Abe K."/>
            <person name="Yokota A."/>
            <person name="Yabe S."/>
        </authorList>
    </citation>
    <scope>NUCLEOTIDE SEQUENCE [LARGE SCALE GENOMIC DNA]</scope>
    <source>
        <strain evidence="2">Uno16</strain>
    </source>
</reference>
<evidence type="ECO:0000313" key="1">
    <source>
        <dbReference type="EMBL" id="GCE28068.1"/>
    </source>
</evidence>
<comment type="caution">
    <text evidence="1">The sequence shown here is derived from an EMBL/GenBank/DDBJ whole genome shotgun (WGS) entry which is preliminary data.</text>
</comment>